<sequence>MLRNLKGVDFVKKLALFLILLFSVMSFATWMPLEDYSGVKYVYYKINYTQYEEEKEMIYGVEIGLDEEKYILNYNTTVFLSKDQPIGSDILFEQELSMFMYTFLNPMFSFFYETIDLNEQMNTKLYGFGSIKYEGQVTVQGKNGTYTGTKVVLYNEDNELSMYWVLNQDIPFPIVTYMSDDYSDGSTMVQLWDYELR</sequence>
<name>A0A7Z7LIB8_9BACT</name>
<reference evidence="1 2" key="1">
    <citation type="submission" date="2017-01" db="EMBL/GenBank/DDBJ databases">
        <authorList>
            <person name="Erauso G."/>
        </authorList>
    </citation>
    <scope>NUCLEOTIDE SEQUENCE [LARGE SCALE GENOMIC DNA]</scope>
    <source>
        <strain evidence="1">MESINF1</strain>
    </source>
</reference>
<evidence type="ECO:0008006" key="3">
    <source>
        <dbReference type="Google" id="ProtNLM"/>
    </source>
</evidence>
<evidence type="ECO:0000313" key="2">
    <source>
        <dbReference type="Proteomes" id="UP000250796"/>
    </source>
</evidence>
<dbReference type="Proteomes" id="UP000250796">
    <property type="component" value="Chromosome MESINF"/>
</dbReference>
<protein>
    <recommendedName>
        <fullName evidence="3">DUF3108 domain-containing protein</fullName>
    </recommendedName>
</protein>
<accession>A0A7Z7LIB8</accession>
<evidence type="ECO:0000313" key="1">
    <source>
        <dbReference type="EMBL" id="SSC14075.1"/>
    </source>
</evidence>
<gene>
    <name evidence="1" type="ORF">MESINF_2635</name>
</gene>
<dbReference type="KEGG" id="minf:MESINF_2635"/>
<organism evidence="1 2">
    <name type="scientific">Mesotoga infera</name>
    <dbReference type="NCBI Taxonomy" id="1236046"/>
    <lineage>
        <taxon>Bacteria</taxon>
        <taxon>Thermotogati</taxon>
        <taxon>Thermotogota</taxon>
        <taxon>Thermotogae</taxon>
        <taxon>Kosmotogales</taxon>
        <taxon>Kosmotogaceae</taxon>
        <taxon>Mesotoga</taxon>
    </lineage>
</organism>
<keyword evidence="2" id="KW-1185">Reference proteome</keyword>
<proteinExistence type="predicted"/>
<dbReference type="AlphaFoldDB" id="A0A7Z7LIB8"/>
<dbReference type="EMBL" id="LS974202">
    <property type="protein sequence ID" value="SSC14075.1"/>
    <property type="molecule type" value="Genomic_DNA"/>
</dbReference>